<dbReference type="Proteomes" id="UP000824596">
    <property type="component" value="Unassembled WGS sequence"/>
</dbReference>
<dbReference type="OrthoDB" id="5396311at2759"/>
<protein>
    <submittedName>
        <fullName evidence="2">DDE superfamily endonuclease domain-containing protein</fullName>
    </submittedName>
</protein>
<dbReference type="GeneID" id="68351125"/>
<sequence>MGSCPSGPWAASNALSTQEFAGRIIVASGDPARLKTLGFELLARNPEINTIKGKSLDSARINGASVSGIKEWFQLLKLPAIQAIPPESRFNMDETGILEGLGCNGLVLGSSEKKEAIKKRLGSRCWTTIVECVSATGQALTPLVIFKGQDLQQQWFPDELDFLKDWDFVTSPKGWTSDSIAIQWLKQVFIPQTRRHPQGNVLLIVDGHGSH</sequence>
<accession>A0A9P8N440</accession>
<keyword evidence="2" id="KW-0255">Endonuclease</keyword>
<name>A0A9P8N440_9HYPO</name>
<dbReference type="GO" id="GO:0003676">
    <property type="term" value="F:nucleic acid binding"/>
    <property type="evidence" value="ECO:0007669"/>
    <property type="project" value="InterPro"/>
</dbReference>
<keyword evidence="2" id="KW-0378">Hydrolase</keyword>
<evidence type="ECO:0000259" key="1">
    <source>
        <dbReference type="Pfam" id="PF03184"/>
    </source>
</evidence>
<keyword evidence="3" id="KW-1185">Reference proteome</keyword>
<dbReference type="RefSeq" id="XP_044724100.1">
    <property type="nucleotide sequence ID" value="XM_044860467.1"/>
</dbReference>
<evidence type="ECO:0000313" key="2">
    <source>
        <dbReference type="EMBL" id="KAH0966587.1"/>
    </source>
</evidence>
<dbReference type="AlphaFoldDB" id="A0A9P8N440"/>
<dbReference type="EMBL" id="JAIZPD010000002">
    <property type="protein sequence ID" value="KAH0966587.1"/>
    <property type="molecule type" value="Genomic_DNA"/>
</dbReference>
<organism evidence="2 3">
    <name type="scientific">Hirsutella rhossiliensis</name>
    <dbReference type="NCBI Taxonomy" id="111463"/>
    <lineage>
        <taxon>Eukaryota</taxon>
        <taxon>Fungi</taxon>
        <taxon>Dikarya</taxon>
        <taxon>Ascomycota</taxon>
        <taxon>Pezizomycotina</taxon>
        <taxon>Sordariomycetes</taxon>
        <taxon>Hypocreomycetidae</taxon>
        <taxon>Hypocreales</taxon>
        <taxon>Ophiocordycipitaceae</taxon>
        <taxon>Hirsutella</taxon>
    </lineage>
</organism>
<feature type="domain" description="DDE-1" evidence="1">
    <location>
        <begin position="125"/>
        <end position="211"/>
    </location>
</feature>
<evidence type="ECO:0000313" key="3">
    <source>
        <dbReference type="Proteomes" id="UP000824596"/>
    </source>
</evidence>
<reference evidence="2" key="1">
    <citation type="submission" date="2021-09" db="EMBL/GenBank/DDBJ databases">
        <title>A high-quality genome of the endoparasitic fungus Hirsutella rhossiliensis with a comparison of Hirsutella genomes reveals transposable elements contributing to genome size variation.</title>
        <authorList>
            <person name="Lin R."/>
            <person name="Jiao Y."/>
            <person name="Sun X."/>
            <person name="Ling J."/>
            <person name="Xie B."/>
            <person name="Cheng X."/>
        </authorList>
    </citation>
    <scope>NUCLEOTIDE SEQUENCE</scope>
    <source>
        <strain evidence="2">HR02</strain>
    </source>
</reference>
<proteinExistence type="predicted"/>
<dbReference type="Pfam" id="PF03184">
    <property type="entry name" value="DDE_1"/>
    <property type="match status" value="1"/>
</dbReference>
<gene>
    <name evidence="2" type="ORF">HRG_01996</name>
</gene>
<dbReference type="InterPro" id="IPR004875">
    <property type="entry name" value="DDE_SF_endonuclease_dom"/>
</dbReference>
<keyword evidence="2" id="KW-0540">Nuclease</keyword>
<dbReference type="GO" id="GO:0004519">
    <property type="term" value="F:endonuclease activity"/>
    <property type="evidence" value="ECO:0007669"/>
    <property type="project" value="UniProtKB-KW"/>
</dbReference>
<comment type="caution">
    <text evidence="2">The sequence shown here is derived from an EMBL/GenBank/DDBJ whole genome shotgun (WGS) entry which is preliminary data.</text>
</comment>